<evidence type="ECO:0000256" key="2">
    <source>
        <dbReference type="ARBA" id="ARBA00022723"/>
    </source>
</evidence>
<accession>A9BBL7</accession>
<dbReference type="KEGG" id="pmj:P9211_12981"/>
<dbReference type="InterPro" id="IPR015813">
    <property type="entry name" value="Pyrv/PenolPyrv_kinase-like_dom"/>
</dbReference>
<keyword evidence="2" id="KW-0479">Metal-binding</keyword>
<evidence type="ECO:0000256" key="1">
    <source>
        <dbReference type="ARBA" id="ARBA00005568"/>
    </source>
</evidence>
<protein>
    <submittedName>
        <fullName evidence="5">2,4-dihydroxyhept-2-ene-1,7-dioic acid aldolase</fullName>
    </submittedName>
</protein>
<dbReference type="PANTHER" id="PTHR30502:SF0">
    <property type="entry name" value="PHOSPHOENOLPYRUVATE CARBOXYLASE FAMILY PROTEIN"/>
    <property type="match status" value="1"/>
</dbReference>
<sequence length="245" mass="27522">MTFRSGLGIWQILSSELITDIIGKSGFDLSILDLEHGLHDHQTVQKCLFAAQSNNLLTIVRVPSINYPYLNQLVDSGVDGILFPHIENTSQIDSLKSNALLYPAGNRSFSPFVHRFSYGKASPAKDHNPNIGILIESLKGIKSSDDLLADSYIDFVYFGAYDISVELSCKGDIFSEPVINQLRELLKLSKHYKKKMLAIYRTLDELKILLELGVQYPIASVDTSKFFNSLNSDVIEYTSIMRDYC</sequence>
<dbReference type="GO" id="GO:0005737">
    <property type="term" value="C:cytoplasm"/>
    <property type="evidence" value="ECO:0007669"/>
    <property type="project" value="TreeGrafter"/>
</dbReference>
<dbReference type="SUPFAM" id="SSF51621">
    <property type="entry name" value="Phosphoenolpyruvate/pyruvate domain"/>
    <property type="match status" value="1"/>
</dbReference>
<dbReference type="InterPro" id="IPR040442">
    <property type="entry name" value="Pyrv_kinase-like_dom_sf"/>
</dbReference>
<name>A9BBL7_PROM4</name>
<dbReference type="InterPro" id="IPR005000">
    <property type="entry name" value="Aldolase/citrate-lyase_domain"/>
</dbReference>
<dbReference type="HOGENOM" id="CLU_059964_4_0_3"/>
<evidence type="ECO:0000313" key="6">
    <source>
        <dbReference type="Proteomes" id="UP000000788"/>
    </source>
</evidence>
<dbReference type="eggNOG" id="COG3836">
    <property type="taxonomic scope" value="Bacteria"/>
</dbReference>
<dbReference type="EMBL" id="CP000878">
    <property type="protein sequence ID" value="ABX09229.1"/>
    <property type="molecule type" value="Genomic_DNA"/>
</dbReference>
<dbReference type="OrthoDB" id="86160at2"/>
<evidence type="ECO:0000313" key="5">
    <source>
        <dbReference type="EMBL" id="ABX09229.1"/>
    </source>
</evidence>
<keyword evidence="6" id="KW-1185">Reference proteome</keyword>
<proteinExistence type="inferred from homology"/>
<dbReference type="Proteomes" id="UP000000788">
    <property type="component" value="Chromosome"/>
</dbReference>
<dbReference type="Pfam" id="PF03328">
    <property type="entry name" value="HpcH_HpaI"/>
    <property type="match status" value="1"/>
</dbReference>
<dbReference type="GO" id="GO:0016832">
    <property type="term" value="F:aldehyde-lyase activity"/>
    <property type="evidence" value="ECO:0007669"/>
    <property type="project" value="TreeGrafter"/>
</dbReference>
<keyword evidence="3" id="KW-0456">Lyase</keyword>
<dbReference type="RefSeq" id="WP_012195850.1">
    <property type="nucleotide sequence ID" value="NC_009976.1"/>
</dbReference>
<feature type="domain" description="HpcH/HpaI aldolase/citrate lyase" evidence="4">
    <location>
        <begin position="8"/>
        <end position="179"/>
    </location>
</feature>
<dbReference type="AlphaFoldDB" id="A9BBL7"/>
<dbReference type="InterPro" id="IPR050251">
    <property type="entry name" value="HpcH-HpaI_aldolase"/>
</dbReference>
<dbReference type="Gene3D" id="3.20.20.60">
    <property type="entry name" value="Phosphoenolpyruvate-binding domains"/>
    <property type="match status" value="1"/>
</dbReference>
<evidence type="ECO:0000259" key="4">
    <source>
        <dbReference type="Pfam" id="PF03328"/>
    </source>
</evidence>
<organism evidence="5 6">
    <name type="scientific">Prochlorococcus marinus (strain MIT 9211)</name>
    <dbReference type="NCBI Taxonomy" id="93059"/>
    <lineage>
        <taxon>Bacteria</taxon>
        <taxon>Bacillati</taxon>
        <taxon>Cyanobacteriota</taxon>
        <taxon>Cyanophyceae</taxon>
        <taxon>Synechococcales</taxon>
        <taxon>Prochlorococcaceae</taxon>
        <taxon>Prochlorococcus</taxon>
    </lineage>
</organism>
<comment type="similarity">
    <text evidence="1">Belongs to the HpcH/HpaI aldolase family.</text>
</comment>
<evidence type="ECO:0000256" key="3">
    <source>
        <dbReference type="ARBA" id="ARBA00023239"/>
    </source>
</evidence>
<dbReference type="GO" id="GO:0046872">
    <property type="term" value="F:metal ion binding"/>
    <property type="evidence" value="ECO:0007669"/>
    <property type="project" value="UniProtKB-KW"/>
</dbReference>
<dbReference type="PANTHER" id="PTHR30502">
    <property type="entry name" value="2-KETO-3-DEOXY-L-RHAMNONATE ALDOLASE"/>
    <property type="match status" value="1"/>
</dbReference>
<reference evidence="5 6" key="1">
    <citation type="journal article" date="2007" name="PLoS Genet.">
        <title>Patterns and implications of gene gain and loss in the evolution of Prochlorococcus.</title>
        <authorList>
            <person name="Kettler G.C."/>
            <person name="Martiny A.C."/>
            <person name="Huang K."/>
            <person name="Zucker J."/>
            <person name="Coleman M.L."/>
            <person name="Rodrigue S."/>
            <person name="Chen F."/>
            <person name="Lapidus A."/>
            <person name="Ferriera S."/>
            <person name="Johnson J."/>
            <person name="Steglich C."/>
            <person name="Church G.M."/>
            <person name="Richardson P."/>
            <person name="Chisholm S.W."/>
        </authorList>
    </citation>
    <scope>NUCLEOTIDE SEQUENCE [LARGE SCALE GENOMIC DNA]</scope>
    <source>
        <strain evidence="6">MIT 9211</strain>
    </source>
</reference>
<gene>
    <name evidence="5" type="ordered locus">P9211_12981</name>
</gene>
<dbReference type="STRING" id="93059.P9211_12981"/>